<dbReference type="SMART" id="SM00354">
    <property type="entry name" value="HTH_LACI"/>
    <property type="match status" value="1"/>
</dbReference>
<reference evidence="6 7" key="1">
    <citation type="submission" date="2018-07" db="EMBL/GenBank/DDBJ databases">
        <title>Genomic Encyclopedia of Type Strains, Phase III (KMG-III): the genomes of soil and plant-associated and newly described type strains.</title>
        <authorList>
            <person name="Whitman W."/>
        </authorList>
    </citation>
    <scope>NUCLEOTIDE SEQUENCE [LARGE SCALE GENOMIC DNA]</scope>
    <source>
        <strain evidence="6 7">CECT 8333</strain>
    </source>
</reference>
<evidence type="ECO:0000259" key="4">
    <source>
        <dbReference type="PROSITE" id="PS50932"/>
    </source>
</evidence>
<keyword evidence="7" id="KW-1185">Reference proteome</keyword>
<gene>
    <name evidence="6" type="ORF">DFP94_1011282</name>
</gene>
<dbReference type="GO" id="GO:0000976">
    <property type="term" value="F:transcription cis-regulatory region binding"/>
    <property type="evidence" value="ECO:0007669"/>
    <property type="project" value="TreeGrafter"/>
</dbReference>
<feature type="domain" description="HTH cro/C1-type" evidence="5">
    <location>
        <begin position="6"/>
        <end position="51"/>
    </location>
</feature>
<dbReference type="SUPFAM" id="SSF47413">
    <property type="entry name" value="lambda repressor-like DNA-binding domains"/>
    <property type="match status" value="1"/>
</dbReference>
<dbReference type="InterPro" id="IPR001387">
    <property type="entry name" value="Cro/C1-type_HTH"/>
</dbReference>
<evidence type="ECO:0000256" key="1">
    <source>
        <dbReference type="ARBA" id="ARBA00023015"/>
    </source>
</evidence>
<dbReference type="RefSeq" id="WP_114495530.1">
    <property type="nucleotide sequence ID" value="NZ_QPJW01000001.1"/>
</dbReference>
<name>A0A369BPX5_9BACL</name>
<dbReference type="GO" id="GO:0003700">
    <property type="term" value="F:DNA-binding transcription factor activity"/>
    <property type="evidence" value="ECO:0007669"/>
    <property type="project" value="TreeGrafter"/>
</dbReference>
<keyword evidence="2" id="KW-0238">DNA-binding</keyword>
<dbReference type="InterPro" id="IPR028082">
    <property type="entry name" value="Peripla_BP_I"/>
</dbReference>
<dbReference type="InterPro" id="IPR046335">
    <property type="entry name" value="LacI/GalR-like_sensor"/>
</dbReference>
<dbReference type="PANTHER" id="PTHR30146">
    <property type="entry name" value="LACI-RELATED TRANSCRIPTIONAL REPRESSOR"/>
    <property type="match status" value="1"/>
</dbReference>
<keyword evidence="1" id="KW-0805">Transcription regulation</keyword>
<comment type="caution">
    <text evidence="6">The sequence shown here is derived from an EMBL/GenBank/DDBJ whole genome shotgun (WGS) entry which is preliminary data.</text>
</comment>
<dbReference type="CDD" id="cd01392">
    <property type="entry name" value="HTH_LacI"/>
    <property type="match status" value="1"/>
</dbReference>
<dbReference type="AlphaFoldDB" id="A0A369BPX5"/>
<evidence type="ECO:0000259" key="5">
    <source>
        <dbReference type="PROSITE" id="PS50943"/>
    </source>
</evidence>
<dbReference type="EMBL" id="QPJW01000001">
    <property type="protein sequence ID" value="RCX23680.1"/>
    <property type="molecule type" value="Genomic_DNA"/>
</dbReference>
<dbReference type="PROSITE" id="PS00356">
    <property type="entry name" value="HTH_LACI_1"/>
    <property type="match status" value="1"/>
</dbReference>
<dbReference type="Pfam" id="PF13377">
    <property type="entry name" value="Peripla_BP_3"/>
    <property type="match status" value="1"/>
</dbReference>
<organism evidence="6 7">
    <name type="scientific">Fontibacillus phaseoli</name>
    <dbReference type="NCBI Taxonomy" id="1416533"/>
    <lineage>
        <taxon>Bacteria</taxon>
        <taxon>Bacillati</taxon>
        <taxon>Bacillota</taxon>
        <taxon>Bacilli</taxon>
        <taxon>Bacillales</taxon>
        <taxon>Paenibacillaceae</taxon>
        <taxon>Fontibacillus</taxon>
    </lineage>
</organism>
<dbReference type="Pfam" id="PF00356">
    <property type="entry name" value="LacI"/>
    <property type="match status" value="1"/>
</dbReference>
<dbReference type="InterPro" id="IPR010982">
    <property type="entry name" value="Lambda_DNA-bd_dom_sf"/>
</dbReference>
<evidence type="ECO:0000313" key="6">
    <source>
        <dbReference type="EMBL" id="RCX23680.1"/>
    </source>
</evidence>
<sequence>MSARIKDVAERAGVSVTSVSRVLNGEKYISQHILDKVNQAIKELNYSPSQIARSLKKQKTDTIGVIVPDLTNYFCSTILSSIEESASEYGYNLIVCNIAENLDKELKYLHTVQEMRVDGIIIMHQKVDERILSFIESASMPILFSCVRSPLPGRYSVLINDYRAALDATEYLIGLGHRRIAFLGGDLEDITSGHSRYQGYLDALNKSGIPLNPDFIRFGNYKQESGRLMMQEILEQGEGERPTVVFAASDDMAVGAMNCILDFGLRVPEDISVMGFDDSLIASAVRPILTTMHQPARELGRTSLEYLHNLIEDRGQPECRDIYLPHRIMERASCRRI</sequence>
<dbReference type="InterPro" id="IPR000843">
    <property type="entry name" value="HTH_LacI"/>
</dbReference>
<dbReference type="Proteomes" id="UP000253090">
    <property type="component" value="Unassembled WGS sequence"/>
</dbReference>
<dbReference type="OrthoDB" id="9784962at2"/>
<dbReference type="SUPFAM" id="SSF53822">
    <property type="entry name" value="Periplasmic binding protein-like I"/>
    <property type="match status" value="1"/>
</dbReference>
<dbReference type="PANTHER" id="PTHR30146:SF109">
    <property type="entry name" value="HTH-TYPE TRANSCRIPTIONAL REGULATOR GALS"/>
    <property type="match status" value="1"/>
</dbReference>
<evidence type="ECO:0000256" key="3">
    <source>
        <dbReference type="ARBA" id="ARBA00023163"/>
    </source>
</evidence>
<evidence type="ECO:0000313" key="7">
    <source>
        <dbReference type="Proteomes" id="UP000253090"/>
    </source>
</evidence>
<dbReference type="Gene3D" id="3.40.50.2300">
    <property type="match status" value="2"/>
</dbReference>
<protein>
    <submittedName>
        <fullName evidence="6">LacI family transcriptional regulator</fullName>
    </submittedName>
</protein>
<dbReference type="PRINTS" id="PR00036">
    <property type="entry name" value="HTHLACI"/>
</dbReference>
<proteinExistence type="predicted"/>
<keyword evidence="3" id="KW-0804">Transcription</keyword>
<feature type="domain" description="HTH lacI-type" evidence="4">
    <location>
        <begin position="3"/>
        <end position="57"/>
    </location>
</feature>
<accession>A0A369BPX5</accession>
<dbReference type="PROSITE" id="PS50932">
    <property type="entry name" value="HTH_LACI_2"/>
    <property type="match status" value="1"/>
</dbReference>
<evidence type="ECO:0000256" key="2">
    <source>
        <dbReference type="ARBA" id="ARBA00023125"/>
    </source>
</evidence>
<dbReference type="CDD" id="cd19975">
    <property type="entry name" value="PBP1_CcpA-like"/>
    <property type="match status" value="1"/>
</dbReference>
<dbReference type="PROSITE" id="PS50943">
    <property type="entry name" value="HTH_CROC1"/>
    <property type="match status" value="1"/>
</dbReference>
<dbReference type="Gene3D" id="1.10.260.40">
    <property type="entry name" value="lambda repressor-like DNA-binding domains"/>
    <property type="match status" value="1"/>
</dbReference>